<dbReference type="EMBL" id="AAOE01000006">
    <property type="protein sequence ID" value="EAR10106.1"/>
    <property type="molecule type" value="Genomic_DNA"/>
</dbReference>
<dbReference type="OrthoDB" id="256673at2"/>
<organism evidence="4 5">
    <name type="scientific">Reinekea blandensis MED297</name>
    <dbReference type="NCBI Taxonomy" id="314283"/>
    <lineage>
        <taxon>Bacteria</taxon>
        <taxon>Pseudomonadati</taxon>
        <taxon>Pseudomonadota</taxon>
        <taxon>Gammaproteobacteria</taxon>
        <taxon>Oceanospirillales</taxon>
        <taxon>Saccharospirillaceae</taxon>
        <taxon>Reinekea</taxon>
    </lineage>
</organism>
<feature type="domain" description="DUF1570" evidence="2">
    <location>
        <begin position="185"/>
        <end position="284"/>
    </location>
</feature>
<feature type="signal peptide" evidence="1">
    <location>
        <begin position="1"/>
        <end position="21"/>
    </location>
</feature>
<dbReference type="RefSeq" id="WP_008045832.1">
    <property type="nucleotide sequence ID" value="NZ_CH724152.1"/>
</dbReference>
<sequence>MNMQTRYFLIGLMSWCSLVSADEGPLTDAVYEQLMAEICAANTEPVRRQTTQVFSWTDENGQVHFGDRPPQAVDAQVETLTGQRDYFDLTIEFADGPTQPELANSLEVNGRAIAQAMARLVPKGQMTKSDVQMHVFVSRSGFRSYQRQKAPALSPQTVGFYSALDNSVAVWHSQNPDLTREIALHEATHVFQVRNMGMLPAWLVEGMASYFEKLTVSGQSKQVVVSEQWLGWFRYSGQVLSVEDLLVAQYQHWQGPQGAAYYAGSWALVYFLMQSEHRAIMEQYLTLVSAEKCDDTPPSETLAFFNQAYPGGIATLQTDLLAWLAGPHRVPNYH</sequence>
<proteinExistence type="predicted"/>
<evidence type="ECO:0000259" key="3">
    <source>
        <dbReference type="Pfam" id="PF13511"/>
    </source>
</evidence>
<comment type="caution">
    <text evidence="4">The sequence shown here is derived from an EMBL/GenBank/DDBJ whole genome shotgun (WGS) entry which is preliminary data.</text>
</comment>
<evidence type="ECO:0008006" key="6">
    <source>
        <dbReference type="Google" id="ProtNLM"/>
    </source>
</evidence>
<dbReference type="InterPro" id="IPR011464">
    <property type="entry name" value="DUF1570"/>
</dbReference>
<name>A4BD24_9GAMM</name>
<keyword evidence="1" id="KW-0732">Signal</keyword>
<accession>A4BD24</accession>
<evidence type="ECO:0000313" key="4">
    <source>
        <dbReference type="EMBL" id="EAR10106.1"/>
    </source>
</evidence>
<feature type="domain" description="DUF4124" evidence="3">
    <location>
        <begin position="52"/>
        <end position="75"/>
    </location>
</feature>
<dbReference type="Pfam" id="PF13511">
    <property type="entry name" value="DUF4124"/>
    <property type="match status" value="1"/>
</dbReference>
<dbReference type="HOGENOM" id="CLU_064654_0_0_6"/>
<reference evidence="4 5" key="1">
    <citation type="submission" date="2006-02" db="EMBL/GenBank/DDBJ databases">
        <authorList>
            <person name="Pinhassi J."/>
            <person name="Pedros-Alio C."/>
            <person name="Ferriera S."/>
            <person name="Johnson J."/>
            <person name="Kravitz S."/>
            <person name="Halpern A."/>
            <person name="Remington K."/>
            <person name="Beeson K."/>
            <person name="Tran B."/>
            <person name="Rogers Y.-H."/>
            <person name="Friedman R."/>
            <person name="Venter J.C."/>
        </authorList>
    </citation>
    <scope>NUCLEOTIDE SEQUENCE [LARGE SCALE GENOMIC DNA]</scope>
    <source>
        <strain evidence="4 5">MED297</strain>
    </source>
</reference>
<dbReference type="Pfam" id="PF07607">
    <property type="entry name" value="DUF1570"/>
    <property type="match status" value="1"/>
</dbReference>
<dbReference type="InterPro" id="IPR025392">
    <property type="entry name" value="DUF4124"/>
</dbReference>
<evidence type="ECO:0000256" key="1">
    <source>
        <dbReference type="SAM" id="SignalP"/>
    </source>
</evidence>
<protein>
    <recommendedName>
        <fullName evidence="6">DUF4124 domain-containing protein</fullName>
    </recommendedName>
</protein>
<dbReference type="AlphaFoldDB" id="A4BD24"/>
<evidence type="ECO:0000259" key="2">
    <source>
        <dbReference type="Pfam" id="PF07607"/>
    </source>
</evidence>
<feature type="chain" id="PRO_5002666418" description="DUF4124 domain-containing protein" evidence="1">
    <location>
        <begin position="22"/>
        <end position="334"/>
    </location>
</feature>
<evidence type="ECO:0000313" key="5">
    <source>
        <dbReference type="Proteomes" id="UP000005953"/>
    </source>
</evidence>
<keyword evidence="5" id="KW-1185">Reference proteome</keyword>
<gene>
    <name evidence="4" type="ORF">MED297_08456</name>
</gene>
<dbReference type="Proteomes" id="UP000005953">
    <property type="component" value="Unassembled WGS sequence"/>
</dbReference>